<protein>
    <submittedName>
        <fullName evidence="2">Uncharacterized protein</fullName>
    </submittedName>
</protein>
<dbReference type="AlphaFoldDB" id="A0A1I6MFY9"/>
<keyword evidence="3" id="KW-1185">Reference proteome</keyword>
<keyword evidence="1" id="KW-0812">Transmembrane</keyword>
<dbReference type="STRING" id="474950.SAMN05421771_2546"/>
<reference evidence="2 3" key="1">
    <citation type="submission" date="2016-10" db="EMBL/GenBank/DDBJ databases">
        <authorList>
            <person name="de Groot N.N."/>
        </authorList>
    </citation>
    <scope>NUCLEOTIDE SEQUENCE [LARGE SCALE GENOMIC DNA]</scope>
    <source>
        <strain evidence="2 3">DSM 21001</strain>
    </source>
</reference>
<dbReference type="Proteomes" id="UP000199024">
    <property type="component" value="Unassembled WGS sequence"/>
</dbReference>
<evidence type="ECO:0000256" key="1">
    <source>
        <dbReference type="SAM" id="Phobius"/>
    </source>
</evidence>
<evidence type="ECO:0000313" key="2">
    <source>
        <dbReference type="EMBL" id="SFS14497.1"/>
    </source>
</evidence>
<feature type="transmembrane region" description="Helical" evidence="1">
    <location>
        <begin position="57"/>
        <end position="75"/>
    </location>
</feature>
<organism evidence="2 3">
    <name type="scientific">Granulicella pectinivorans</name>
    <dbReference type="NCBI Taxonomy" id="474950"/>
    <lineage>
        <taxon>Bacteria</taxon>
        <taxon>Pseudomonadati</taxon>
        <taxon>Acidobacteriota</taxon>
        <taxon>Terriglobia</taxon>
        <taxon>Terriglobales</taxon>
        <taxon>Acidobacteriaceae</taxon>
        <taxon>Granulicella</taxon>
    </lineage>
</organism>
<evidence type="ECO:0000313" key="3">
    <source>
        <dbReference type="Proteomes" id="UP000199024"/>
    </source>
</evidence>
<keyword evidence="1" id="KW-0472">Membrane</keyword>
<name>A0A1I6MFY9_9BACT</name>
<proteinExistence type="predicted"/>
<sequence length="82" mass="8965">MGGYRSAAFVVLLAFCAGVRGLGFYLTAREASFEAAAVCDENCRAAWRAYASRGDHWCVAAVLLLFAAIGLFVWIRRSQVDE</sequence>
<dbReference type="EMBL" id="FOZL01000001">
    <property type="protein sequence ID" value="SFS14497.1"/>
    <property type="molecule type" value="Genomic_DNA"/>
</dbReference>
<keyword evidence="1" id="KW-1133">Transmembrane helix</keyword>
<gene>
    <name evidence="2" type="ORF">SAMN05421771_2546</name>
</gene>
<accession>A0A1I6MFY9</accession>